<dbReference type="PANTHER" id="PTHR12121:SF34">
    <property type="entry name" value="PROTEIN ANGEL"/>
    <property type="match status" value="1"/>
</dbReference>
<sequence>MANSPHKRALHQNADFGRVRHWQPVRVDNRNRNSKATSGRDRYELTVMCYNILAQDLLECHASLYDGHDPRALPWNHRYERLMAEINVIQPDVLCVQELQENHAESFMTGLRQEYKMLYKKRTGDVKTDGCAVFYRSALFDLLDHHKVEYFQPKVNKLNRENVAIIAKLSLKANPRAKLVVATTHLLYNPRRQDIRLAQVQLLLAELDRFAYSGTTSNGVPLYDPVVLCGDFNLQPFSAPYELLTTGELRYDQLASRSLQPTSPHGYEDPLGKYFLPPALGITDKCQHTVLRDRGQQVHHDQVPPSHVTKSAEVDLEAAAVEPAIADCRTEFSTGTLSHRLVFESAYRHTPGEREERQRATTFQNEWITVDYLFYTPYRSATECGGTLPNRNLDLLQVYALPTVPQCCWEIGTIPNRVYGSDHFALAGRFLLTPPKQDGERT</sequence>
<dbReference type="InterPro" id="IPR050410">
    <property type="entry name" value="CCR4/nocturin_mRNA_transcr"/>
</dbReference>
<dbReference type="InterPro" id="IPR036691">
    <property type="entry name" value="Endo/exonu/phosph_ase_sf"/>
</dbReference>
<accession>A0A182NPK7</accession>
<name>A0A182NPK7_9DIPT</name>
<feature type="domain" description="Endonuclease/exonuclease/phosphatase" evidence="1">
    <location>
        <begin position="50"/>
        <end position="423"/>
    </location>
</feature>
<evidence type="ECO:0000313" key="2">
    <source>
        <dbReference type="EnsemblMetazoa" id="ADIR009592-PA"/>
    </source>
</evidence>
<dbReference type="SUPFAM" id="SSF56219">
    <property type="entry name" value="DNase I-like"/>
    <property type="match status" value="1"/>
</dbReference>
<dbReference type="Proteomes" id="UP000075884">
    <property type="component" value="Unassembled WGS sequence"/>
</dbReference>
<dbReference type="STRING" id="7168.A0A182NPK7"/>
<protein>
    <recommendedName>
        <fullName evidence="1">Endonuclease/exonuclease/phosphatase domain-containing protein</fullName>
    </recommendedName>
</protein>
<dbReference type="InterPro" id="IPR005135">
    <property type="entry name" value="Endo/exonuclease/phosphatase"/>
</dbReference>
<evidence type="ECO:0000259" key="1">
    <source>
        <dbReference type="Pfam" id="PF03372"/>
    </source>
</evidence>
<dbReference type="Gene3D" id="3.60.10.10">
    <property type="entry name" value="Endonuclease/exonuclease/phosphatase"/>
    <property type="match status" value="1"/>
</dbReference>
<proteinExistence type="predicted"/>
<organism evidence="2 3">
    <name type="scientific">Anopheles dirus</name>
    <dbReference type="NCBI Taxonomy" id="7168"/>
    <lineage>
        <taxon>Eukaryota</taxon>
        <taxon>Metazoa</taxon>
        <taxon>Ecdysozoa</taxon>
        <taxon>Arthropoda</taxon>
        <taxon>Hexapoda</taxon>
        <taxon>Insecta</taxon>
        <taxon>Pterygota</taxon>
        <taxon>Neoptera</taxon>
        <taxon>Endopterygota</taxon>
        <taxon>Diptera</taxon>
        <taxon>Nematocera</taxon>
        <taxon>Culicoidea</taxon>
        <taxon>Culicidae</taxon>
        <taxon>Anophelinae</taxon>
        <taxon>Anopheles</taxon>
    </lineage>
</organism>
<keyword evidence="3" id="KW-1185">Reference proteome</keyword>
<dbReference type="EnsemblMetazoa" id="ADIR009592-RA">
    <property type="protein sequence ID" value="ADIR009592-PA"/>
    <property type="gene ID" value="ADIR009592"/>
</dbReference>
<dbReference type="Pfam" id="PF03372">
    <property type="entry name" value="Exo_endo_phos"/>
    <property type="match status" value="1"/>
</dbReference>
<evidence type="ECO:0000313" key="3">
    <source>
        <dbReference type="Proteomes" id="UP000075884"/>
    </source>
</evidence>
<dbReference type="VEuPathDB" id="VectorBase:ADIR009592"/>
<reference evidence="2" key="2">
    <citation type="submission" date="2020-05" db="UniProtKB">
        <authorList>
            <consortium name="EnsemblMetazoa"/>
        </authorList>
    </citation>
    <scope>IDENTIFICATION</scope>
    <source>
        <strain evidence="2">WRAIR2</strain>
    </source>
</reference>
<reference evidence="3" key="1">
    <citation type="submission" date="2013-03" db="EMBL/GenBank/DDBJ databases">
        <title>The Genome Sequence of Anopheles dirus WRAIR2.</title>
        <authorList>
            <consortium name="The Broad Institute Genomics Platform"/>
            <person name="Neafsey D.E."/>
            <person name="Walton C."/>
            <person name="Walker B."/>
            <person name="Young S.K."/>
            <person name="Zeng Q."/>
            <person name="Gargeya S."/>
            <person name="Fitzgerald M."/>
            <person name="Haas B."/>
            <person name="Abouelleil A."/>
            <person name="Allen A.W."/>
            <person name="Alvarado L."/>
            <person name="Arachchi H.M."/>
            <person name="Berlin A.M."/>
            <person name="Chapman S.B."/>
            <person name="Gainer-Dewar J."/>
            <person name="Goldberg J."/>
            <person name="Griggs A."/>
            <person name="Gujja S."/>
            <person name="Hansen M."/>
            <person name="Howarth C."/>
            <person name="Imamovic A."/>
            <person name="Ireland A."/>
            <person name="Larimer J."/>
            <person name="McCowan C."/>
            <person name="Murphy C."/>
            <person name="Pearson M."/>
            <person name="Poon T.W."/>
            <person name="Priest M."/>
            <person name="Roberts A."/>
            <person name="Saif S."/>
            <person name="Shea T."/>
            <person name="Sisk P."/>
            <person name="Sykes S."/>
            <person name="Wortman J."/>
            <person name="Nusbaum C."/>
            <person name="Birren B."/>
        </authorList>
    </citation>
    <scope>NUCLEOTIDE SEQUENCE [LARGE SCALE GENOMIC DNA]</scope>
    <source>
        <strain evidence="3">WRAIR2</strain>
    </source>
</reference>
<dbReference type="GO" id="GO:0000175">
    <property type="term" value="F:3'-5'-RNA exonuclease activity"/>
    <property type="evidence" value="ECO:0007669"/>
    <property type="project" value="TreeGrafter"/>
</dbReference>
<dbReference type="PANTHER" id="PTHR12121">
    <property type="entry name" value="CARBON CATABOLITE REPRESSOR PROTEIN 4"/>
    <property type="match status" value="1"/>
</dbReference>
<dbReference type="AlphaFoldDB" id="A0A182NPK7"/>